<dbReference type="Pfam" id="PF08240">
    <property type="entry name" value="ADH_N"/>
    <property type="match status" value="1"/>
</dbReference>
<feature type="domain" description="Alcohol dehydrogenase-like N-terminal" evidence="2">
    <location>
        <begin position="26"/>
        <end position="92"/>
    </location>
</feature>
<sequence>MRVVRAMGFGGPELLVPGEAPDPVAGPGQVVVEVAVASTTFVETQIRRGVDPWHARPPLPYVPGGLVAGTVISTGQGVDPAWLGRRVVAGTGETGGFADWCSCVSPRAPT</sequence>
<reference evidence="3 4" key="1">
    <citation type="submission" date="2021-01" db="EMBL/GenBank/DDBJ databases">
        <title>Whole genome shotgun sequence of Actinoplanes deccanensis NBRC 13994.</title>
        <authorList>
            <person name="Komaki H."/>
            <person name="Tamura T."/>
        </authorList>
    </citation>
    <scope>NUCLEOTIDE SEQUENCE [LARGE SCALE GENOMIC DNA]</scope>
    <source>
        <strain evidence="3 4">NBRC 13994</strain>
    </source>
</reference>
<dbReference type="InterPro" id="IPR013154">
    <property type="entry name" value="ADH-like_N"/>
</dbReference>
<comment type="caution">
    <text evidence="3">The sequence shown here is derived from an EMBL/GenBank/DDBJ whole genome shotgun (WGS) entry which is preliminary data.</text>
</comment>
<dbReference type="RefSeq" id="WP_239169084.1">
    <property type="nucleotide sequence ID" value="NZ_BAAABO010000029.1"/>
</dbReference>
<protein>
    <recommendedName>
        <fullName evidence="2">Alcohol dehydrogenase-like N-terminal domain-containing protein</fullName>
    </recommendedName>
</protein>
<dbReference type="Proteomes" id="UP000609879">
    <property type="component" value="Unassembled WGS sequence"/>
</dbReference>
<evidence type="ECO:0000313" key="3">
    <source>
        <dbReference type="EMBL" id="GID76832.1"/>
    </source>
</evidence>
<dbReference type="Gene3D" id="3.90.180.10">
    <property type="entry name" value="Medium-chain alcohol dehydrogenases, catalytic domain"/>
    <property type="match status" value="1"/>
</dbReference>
<evidence type="ECO:0000313" key="4">
    <source>
        <dbReference type="Proteomes" id="UP000609879"/>
    </source>
</evidence>
<name>A0ABQ3Y9Y8_9ACTN</name>
<proteinExistence type="predicted"/>
<dbReference type="InterPro" id="IPR011032">
    <property type="entry name" value="GroES-like_sf"/>
</dbReference>
<dbReference type="EMBL" id="BOMI01000108">
    <property type="protein sequence ID" value="GID76832.1"/>
    <property type="molecule type" value="Genomic_DNA"/>
</dbReference>
<keyword evidence="4" id="KW-1185">Reference proteome</keyword>
<dbReference type="SUPFAM" id="SSF50129">
    <property type="entry name" value="GroES-like"/>
    <property type="match status" value="1"/>
</dbReference>
<dbReference type="InterPro" id="IPR051603">
    <property type="entry name" value="Zinc-ADH_QOR/CCCR"/>
</dbReference>
<dbReference type="PANTHER" id="PTHR44154">
    <property type="entry name" value="QUINONE OXIDOREDUCTASE"/>
    <property type="match status" value="1"/>
</dbReference>
<accession>A0ABQ3Y9Y8</accession>
<gene>
    <name evidence="3" type="ORF">Ade02nite_54730</name>
</gene>
<organism evidence="3 4">
    <name type="scientific">Paractinoplanes deccanensis</name>
    <dbReference type="NCBI Taxonomy" id="113561"/>
    <lineage>
        <taxon>Bacteria</taxon>
        <taxon>Bacillati</taxon>
        <taxon>Actinomycetota</taxon>
        <taxon>Actinomycetes</taxon>
        <taxon>Micromonosporales</taxon>
        <taxon>Micromonosporaceae</taxon>
        <taxon>Paractinoplanes</taxon>
    </lineage>
</organism>
<dbReference type="PANTHER" id="PTHR44154:SF1">
    <property type="entry name" value="QUINONE OXIDOREDUCTASE"/>
    <property type="match status" value="1"/>
</dbReference>
<keyword evidence="1" id="KW-0521">NADP</keyword>
<evidence type="ECO:0000256" key="1">
    <source>
        <dbReference type="ARBA" id="ARBA00022857"/>
    </source>
</evidence>
<evidence type="ECO:0000259" key="2">
    <source>
        <dbReference type="Pfam" id="PF08240"/>
    </source>
</evidence>